<feature type="non-terminal residue" evidence="1">
    <location>
        <position position="58"/>
    </location>
</feature>
<feature type="non-terminal residue" evidence="1">
    <location>
        <position position="1"/>
    </location>
</feature>
<name>A0A0C3D2A9_9AGAM</name>
<dbReference type="Proteomes" id="UP000053989">
    <property type="component" value="Unassembled WGS sequence"/>
</dbReference>
<dbReference type="InParanoid" id="A0A0C3D2A9"/>
<evidence type="ECO:0000313" key="1">
    <source>
        <dbReference type="EMBL" id="KIM50241.1"/>
    </source>
</evidence>
<dbReference type="EMBL" id="KN822566">
    <property type="protein sequence ID" value="KIM50241.1"/>
    <property type="molecule type" value="Genomic_DNA"/>
</dbReference>
<proteinExistence type="predicted"/>
<dbReference type="HOGENOM" id="CLU_2984743_0_0_1"/>
<keyword evidence="2" id="KW-1185">Reference proteome</keyword>
<reference evidence="1 2" key="1">
    <citation type="submission" date="2014-04" db="EMBL/GenBank/DDBJ databases">
        <authorList>
            <consortium name="DOE Joint Genome Institute"/>
            <person name="Kuo A."/>
            <person name="Kohler A."/>
            <person name="Nagy L.G."/>
            <person name="Floudas D."/>
            <person name="Copeland A."/>
            <person name="Barry K.W."/>
            <person name="Cichocki N."/>
            <person name="Veneault-Fourrey C."/>
            <person name="LaButti K."/>
            <person name="Lindquist E.A."/>
            <person name="Lipzen A."/>
            <person name="Lundell T."/>
            <person name="Morin E."/>
            <person name="Murat C."/>
            <person name="Sun H."/>
            <person name="Tunlid A."/>
            <person name="Henrissat B."/>
            <person name="Grigoriev I.V."/>
            <person name="Hibbett D.S."/>
            <person name="Martin F."/>
            <person name="Nordberg H.P."/>
            <person name="Cantor M.N."/>
            <person name="Hua S.X."/>
        </authorList>
    </citation>
    <scope>NUCLEOTIDE SEQUENCE [LARGE SCALE GENOMIC DNA]</scope>
    <source>
        <strain evidence="1 2">Foug A</strain>
    </source>
</reference>
<accession>A0A0C3D2A9</accession>
<reference evidence="2" key="2">
    <citation type="submission" date="2015-01" db="EMBL/GenBank/DDBJ databases">
        <title>Evolutionary Origins and Diversification of the Mycorrhizal Mutualists.</title>
        <authorList>
            <consortium name="DOE Joint Genome Institute"/>
            <consortium name="Mycorrhizal Genomics Consortium"/>
            <person name="Kohler A."/>
            <person name="Kuo A."/>
            <person name="Nagy L.G."/>
            <person name="Floudas D."/>
            <person name="Copeland A."/>
            <person name="Barry K.W."/>
            <person name="Cichocki N."/>
            <person name="Veneault-Fourrey C."/>
            <person name="LaButti K."/>
            <person name="Lindquist E.A."/>
            <person name="Lipzen A."/>
            <person name="Lundell T."/>
            <person name="Morin E."/>
            <person name="Murat C."/>
            <person name="Riley R."/>
            <person name="Ohm R."/>
            <person name="Sun H."/>
            <person name="Tunlid A."/>
            <person name="Henrissat B."/>
            <person name="Grigoriev I.V."/>
            <person name="Hibbett D.S."/>
            <person name="Martin F."/>
        </authorList>
    </citation>
    <scope>NUCLEOTIDE SEQUENCE [LARGE SCALE GENOMIC DNA]</scope>
    <source>
        <strain evidence="2">Foug A</strain>
    </source>
</reference>
<protein>
    <recommendedName>
        <fullName evidence="3">DDE Tnp4 domain-containing protein</fullName>
    </recommendedName>
</protein>
<sequence length="58" mass="6576">FQCLQGLRVNINSNVQHIAAHQWILICIILHNLVIEVEGGQHGAYFALQHGRAEEEED</sequence>
<dbReference type="OrthoDB" id="2408877at2759"/>
<evidence type="ECO:0008006" key="3">
    <source>
        <dbReference type="Google" id="ProtNLM"/>
    </source>
</evidence>
<organism evidence="1 2">
    <name type="scientific">Scleroderma citrinum Foug A</name>
    <dbReference type="NCBI Taxonomy" id="1036808"/>
    <lineage>
        <taxon>Eukaryota</taxon>
        <taxon>Fungi</taxon>
        <taxon>Dikarya</taxon>
        <taxon>Basidiomycota</taxon>
        <taxon>Agaricomycotina</taxon>
        <taxon>Agaricomycetes</taxon>
        <taxon>Agaricomycetidae</taxon>
        <taxon>Boletales</taxon>
        <taxon>Sclerodermatineae</taxon>
        <taxon>Sclerodermataceae</taxon>
        <taxon>Scleroderma</taxon>
    </lineage>
</organism>
<evidence type="ECO:0000313" key="2">
    <source>
        <dbReference type="Proteomes" id="UP000053989"/>
    </source>
</evidence>
<dbReference type="AlphaFoldDB" id="A0A0C3D2A9"/>
<gene>
    <name evidence="1" type="ORF">SCLCIDRAFT_98875</name>
</gene>